<organism evidence="1">
    <name type="scientific">Absidia glauca</name>
    <name type="common">Pin mould</name>
    <dbReference type="NCBI Taxonomy" id="4829"/>
    <lineage>
        <taxon>Eukaryota</taxon>
        <taxon>Fungi</taxon>
        <taxon>Fungi incertae sedis</taxon>
        <taxon>Mucoromycota</taxon>
        <taxon>Mucoromycotina</taxon>
        <taxon>Mucoromycetes</taxon>
        <taxon>Mucorales</taxon>
        <taxon>Cunninghamellaceae</taxon>
        <taxon>Absidia</taxon>
    </lineage>
</organism>
<evidence type="ECO:0000313" key="2">
    <source>
        <dbReference type="Proteomes" id="UP000078561"/>
    </source>
</evidence>
<dbReference type="EMBL" id="LT552383">
    <property type="protein sequence ID" value="SAL99013.1"/>
    <property type="molecule type" value="Genomic_DNA"/>
</dbReference>
<reference evidence="1" key="1">
    <citation type="submission" date="2016-04" db="EMBL/GenBank/DDBJ databases">
        <authorList>
            <person name="Evans L.H."/>
            <person name="Alamgir A."/>
            <person name="Owens N."/>
            <person name="Weber N.D."/>
            <person name="Virtaneva K."/>
            <person name="Barbian K."/>
            <person name="Babar A."/>
            <person name="Rosenke K."/>
        </authorList>
    </citation>
    <scope>NUCLEOTIDE SEQUENCE [LARGE SCALE GENOMIC DNA]</scope>
    <source>
        <strain evidence="1">CBS 101.48</strain>
    </source>
</reference>
<sequence>MFLLLIARKEAQSYLIRYGITHDEMDDQELLATVKQYKDLAVLNAELFGNRVDRLLEGLDRKLAITLPEAHQRERLLNDIERVLRQLEVQGEMTRDHVHAQLLDPNNRVAVSSSHFLTPEQWQDVVQDVEETVSPPSTWSSWLRGTRIGDKDPYHVWLDDTTVQSSQWLPVRKQKTLKTALDKAMKQEALGSKHWWQRLLKELHGFSDAEIESTIDHLRIKIVGFKVFAHDYLGLPTPPPVYQEHGDSPSSSPISWLMYWIRRCRQHLSNQASSFFAEKKAHSKQIQDEWSHAIHNAKQSFAQYWLDREYDAYRRLGYTEGEIAWIHGYLNKALSSSSQHSFNQIIADVRSHLNAVGRQTKAQVELHVLKLDRLLQAWKISLIGI</sequence>
<proteinExistence type="predicted"/>
<gene>
    <name evidence="1" type="primary">ABSGL_04584.1 scaffold 5475</name>
</gene>
<dbReference type="AlphaFoldDB" id="A0A163JFB0"/>
<keyword evidence="2" id="KW-1185">Reference proteome</keyword>
<dbReference type="OrthoDB" id="2378832at2759"/>
<name>A0A163JFB0_ABSGL</name>
<accession>A0A163JFB0</accession>
<evidence type="ECO:0000313" key="1">
    <source>
        <dbReference type="EMBL" id="SAL99013.1"/>
    </source>
</evidence>
<protein>
    <submittedName>
        <fullName evidence="1">Uncharacterized protein</fullName>
    </submittedName>
</protein>
<dbReference type="InParanoid" id="A0A163JFB0"/>
<dbReference type="Proteomes" id="UP000078561">
    <property type="component" value="Unassembled WGS sequence"/>
</dbReference>